<dbReference type="GO" id="GO:0005886">
    <property type="term" value="C:plasma membrane"/>
    <property type="evidence" value="ECO:0007669"/>
    <property type="project" value="InterPro"/>
</dbReference>
<dbReference type="PANTHER" id="PTHR37996">
    <property type="entry name" value="B- AND T-LYMPHOCYTE ATTENUATOR"/>
    <property type="match status" value="1"/>
</dbReference>
<keyword evidence="1" id="KW-0393">Immunoglobulin domain</keyword>
<reference evidence="5" key="1">
    <citation type="journal article" date="2023" name="Front. Mar. Sci.">
        <title>A new Merluccius polli reference genome to investigate the effects of global change in West African waters.</title>
        <authorList>
            <person name="Mateo J.L."/>
            <person name="Blanco-Fernandez C."/>
            <person name="Garcia-Vazquez E."/>
            <person name="Machado-Schiaffino G."/>
        </authorList>
    </citation>
    <scope>NUCLEOTIDE SEQUENCE</scope>
    <source>
        <strain evidence="5">C29</strain>
        <tissue evidence="5">Fin</tissue>
    </source>
</reference>
<evidence type="ECO:0000313" key="5">
    <source>
        <dbReference type="EMBL" id="KAK0133377.1"/>
    </source>
</evidence>
<feature type="compositionally biased region" description="Polar residues" evidence="2">
    <location>
        <begin position="202"/>
        <end position="219"/>
    </location>
</feature>
<dbReference type="InterPro" id="IPR013151">
    <property type="entry name" value="Immunoglobulin_dom"/>
</dbReference>
<dbReference type="Pfam" id="PF00047">
    <property type="entry name" value="ig"/>
    <property type="match status" value="1"/>
</dbReference>
<dbReference type="InterPro" id="IPR003599">
    <property type="entry name" value="Ig_sub"/>
</dbReference>
<sequence>MDARYSAIFLSLGGAGAGRSACGDNCTEVIQVQRNQFFPTHVGQPLEIRCPVRFCPNKMPHVLWNKYTSQSDKAKSPPVYETRWVNQTESSGVSNLVFRHLLLNDSGEYRCETNYTKSHFINITVTDTSAERSSLDMLLPYLYAGTGIFVCVVVVIILSVLSMQWCPEIPMTNHPSAHSNPGQVSPSETPLGSSPAHHPAQKPSSANQTSQNGHLYSNSQEEEEEEHSVWYAALNHELLSVATDLHVDHEQATEYAAIRRFYYVIAELLIQRSYYVIAELLIQRSYYVIAELLIQRSYYVIAELLIQSYYVIAELLIQSYYVIAELLIQRSCYVIAELLVQRSYYVIAELLIQRSYYVIAELLIQQSYYVIAELIQRSYYVIAELLIQQSYYVKAELLIQWSYYVIAELLIQQSYYVIAELLIQRSYYVIAELLIQRSYYVIAELLIQRSYYVIAELLIQWSYYVIAELLIQQSYYVIAELLIQRSYYVIAELQGEKL</sequence>
<dbReference type="GO" id="GO:0038023">
    <property type="term" value="F:signaling receptor activity"/>
    <property type="evidence" value="ECO:0007669"/>
    <property type="project" value="InterPro"/>
</dbReference>
<dbReference type="InterPro" id="IPR013783">
    <property type="entry name" value="Ig-like_fold"/>
</dbReference>
<organism evidence="5 6">
    <name type="scientific">Merluccius polli</name>
    <name type="common">Benguela hake</name>
    <name type="synonym">Merluccius cadenati</name>
    <dbReference type="NCBI Taxonomy" id="89951"/>
    <lineage>
        <taxon>Eukaryota</taxon>
        <taxon>Metazoa</taxon>
        <taxon>Chordata</taxon>
        <taxon>Craniata</taxon>
        <taxon>Vertebrata</taxon>
        <taxon>Euteleostomi</taxon>
        <taxon>Actinopterygii</taxon>
        <taxon>Neopterygii</taxon>
        <taxon>Teleostei</taxon>
        <taxon>Neoteleostei</taxon>
        <taxon>Acanthomorphata</taxon>
        <taxon>Zeiogadaria</taxon>
        <taxon>Gadariae</taxon>
        <taxon>Gadiformes</taxon>
        <taxon>Gadoidei</taxon>
        <taxon>Merlucciidae</taxon>
        <taxon>Merluccius</taxon>
    </lineage>
</organism>
<name>A0AA47M4A1_MERPO</name>
<dbReference type="InterPro" id="IPR039257">
    <property type="entry name" value="BTLA"/>
</dbReference>
<keyword evidence="3" id="KW-1133">Transmembrane helix</keyword>
<dbReference type="SUPFAM" id="SSF48726">
    <property type="entry name" value="Immunoglobulin"/>
    <property type="match status" value="1"/>
</dbReference>
<dbReference type="InterPro" id="IPR007110">
    <property type="entry name" value="Ig-like_dom"/>
</dbReference>
<keyword evidence="3" id="KW-0812">Transmembrane</keyword>
<evidence type="ECO:0000256" key="1">
    <source>
        <dbReference type="ARBA" id="ARBA00023319"/>
    </source>
</evidence>
<dbReference type="Gene3D" id="2.60.40.10">
    <property type="entry name" value="Immunoglobulins"/>
    <property type="match status" value="1"/>
</dbReference>
<evidence type="ECO:0000259" key="4">
    <source>
        <dbReference type="PROSITE" id="PS50835"/>
    </source>
</evidence>
<feature type="domain" description="Ig-like" evidence="4">
    <location>
        <begin position="43"/>
        <end position="122"/>
    </location>
</feature>
<gene>
    <name evidence="5" type="primary">BTLA</name>
    <name evidence="5" type="ORF">N1851_031103</name>
</gene>
<evidence type="ECO:0000256" key="2">
    <source>
        <dbReference type="SAM" id="MobiDB-lite"/>
    </source>
</evidence>
<dbReference type="AlphaFoldDB" id="A0AA47M4A1"/>
<accession>A0AA47M4A1</accession>
<feature type="transmembrane region" description="Helical" evidence="3">
    <location>
        <begin position="141"/>
        <end position="165"/>
    </location>
</feature>
<protein>
    <submittedName>
        <fullName evidence="5">B- and T-lymphocyte attenuator</fullName>
    </submittedName>
</protein>
<evidence type="ECO:0000313" key="6">
    <source>
        <dbReference type="Proteomes" id="UP001174136"/>
    </source>
</evidence>
<feature type="region of interest" description="Disordered" evidence="2">
    <location>
        <begin position="174"/>
        <end position="219"/>
    </location>
</feature>
<evidence type="ECO:0000256" key="3">
    <source>
        <dbReference type="SAM" id="Phobius"/>
    </source>
</evidence>
<proteinExistence type="predicted"/>
<dbReference type="InterPro" id="IPR036179">
    <property type="entry name" value="Ig-like_dom_sf"/>
</dbReference>
<dbReference type="GO" id="GO:0002768">
    <property type="term" value="P:immune response-regulating cell surface receptor signaling pathway"/>
    <property type="evidence" value="ECO:0007669"/>
    <property type="project" value="InterPro"/>
</dbReference>
<keyword evidence="6" id="KW-1185">Reference proteome</keyword>
<dbReference type="Proteomes" id="UP001174136">
    <property type="component" value="Unassembled WGS sequence"/>
</dbReference>
<comment type="caution">
    <text evidence="5">The sequence shown here is derived from an EMBL/GenBank/DDBJ whole genome shotgun (WGS) entry which is preliminary data.</text>
</comment>
<dbReference type="PROSITE" id="PS50835">
    <property type="entry name" value="IG_LIKE"/>
    <property type="match status" value="1"/>
</dbReference>
<keyword evidence="3" id="KW-0472">Membrane</keyword>
<dbReference type="SMART" id="SM00409">
    <property type="entry name" value="IG"/>
    <property type="match status" value="1"/>
</dbReference>
<feature type="compositionally biased region" description="Polar residues" evidence="2">
    <location>
        <begin position="174"/>
        <end position="192"/>
    </location>
</feature>
<dbReference type="EMBL" id="JAOPHQ010005991">
    <property type="protein sequence ID" value="KAK0133377.1"/>
    <property type="molecule type" value="Genomic_DNA"/>
</dbReference>
<dbReference type="PANTHER" id="PTHR37996:SF1">
    <property type="entry name" value="B- AND T-LYMPHOCYTE ATTENUATOR"/>
    <property type="match status" value="1"/>
</dbReference>